<dbReference type="WBParaSite" id="SRDH1_63910.1">
    <property type="protein sequence ID" value="SRDH1_63910.1"/>
    <property type="gene ID" value="SRDH1_63910"/>
</dbReference>
<accession>A0AA85FV97</accession>
<dbReference type="AlphaFoldDB" id="A0AA85FV97"/>
<sequence length="106" mass="12437">MYDHLVIDREIMICELFKAIKCSKIEMDLLNDAMVLLDDLKEASYNKIDHAHVFNVMFCFSALHLRHSSYKSCSTISKCRIVTRHELFQIKEFVSTLVKISYICDK</sequence>
<proteinExistence type="predicted"/>
<name>A0AA85FV97_9TREM</name>
<reference evidence="1" key="1">
    <citation type="submission" date="2022-06" db="EMBL/GenBank/DDBJ databases">
        <authorList>
            <person name="Berger JAMES D."/>
            <person name="Berger JAMES D."/>
        </authorList>
    </citation>
    <scope>NUCLEOTIDE SEQUENCE [LARGE SCALE GENOMIC DNA]</scope>
</reference>
<evidence type="ECO:0000313" key="2">
    <source>
        <dbReference type="WBParaSite" id="SRDH1_63910.1"/>
    </source>
</evidence>
<reference evidence="2" key="2">
    <citation type="submission" date="2023-11" db="UniProtKB">
        <authorList>
            <consortium name="WormBaseParasite"/>
        </authorList>
    </citation>
    <scope>IDENTIFICATION</scope>
</reference>
<organism evidence="1 2">
    <name type="scientific">Schistosoma rodhaini</name>
    <dbReference type="NCBI Taxonomy" id="6188"/>
    <lineage>
        <taxon>Eukaryota</taxon>
        <taxon>Metazoa</taxon>
        <taxon>Spiralia</taxon>
        <taxon>Lophotrochozoa</taxon>
        <taxon>Platyhelminthes</taxon>
        <taxon>Trematoda</taxon>
        <taxon>Digenea</taxon>
        <taxon>Strigeidida</taxon>
        <taxon>Schistosomatoidea</taxon>
        <taxon>Schistosomatidae</taxon>
        <taxon>Schistosoma</taxon>
    </lineage>
</organism>
<evidence type="ECO:0000313" key="1">
    <source>
        <dbReference type="Proteomes" id="UP000050792"/>
    </source>
</evidence>
<protein>
    <submittedName>
        <fullName evidence="2">Uncharacterized protein</fullName>
    </submittedName>
</protein>
<dbReference type="Proteomes" id="UP000050792">
    <property type="component" value="Unassembled WGS sequence"/>
</dbReference>
<keyword evidence="1" id="KW-1185">Reference proteome</keyword>